<protein>
    <submittedName>
        <fullName evidence="1">Uncharacterized protein</fullName>
    </submittedName>
</protein>
<dbReference type="AlphaFoldDB" id="K1R949"/>
<dbReference type="InParanoid" id="K1R949"/>
<proteinExistence type="predicted"/>
<sequence length="164" mass="18816">MVRMFVSKIETLGKKNHNMAREMLVSRPVTQHIHVPLRQWKKMNKMNFKMASQNIHLPHPCQRNIVLPLDLKNGSKASGIWSYAMQQLTWALRLCGYLHTPGLHRKSAIFHLASNLKRALRKRLFTHAAAAFVSRIYPYCRVGDEGAKHCLSNCVTNEEIQGSN</sequence>
<organism evidence="1">
    <name type="scientific">Magallana gigas</name>
    <name type="common">Pacific oyster</name>
    <name type="synonym">Crassostrea gigas</name>
    <dbReference type="NCBI Taxonomy" id="29159"/>
    <lineage>
        <taxon>Eukaryota</taxon>
        <taxon>Metazoa</taxon>
        <taxon>Spiralia</taxon>
        <taxon>Lophotrochozoa</taxon>
        <taxon>Mollusca</taxon>
        <taxon>Bivalvia</taxon>
        <taxon>Autobranchia</taxon>
        <taxon>Pteriomorphia</taxon>
        <taxon>Ostreida</taxon>
        <taxon>Ostreoidea</taxon>
        <taxon>Ostreidae</taxon>
        <taxon>Magallana</taxon>
    </lineage>
</organism>
<name>K1R949_MAGGI</name>
<gene>
    <name evidence="1" type="ORF">CGI_10027795</name>
</gene>
<accession>K1R949</accession>
<dbReference type="HOGENOM" id="CLU_1620620_0_0_1"/>
<dbReference type="EMBL" id="JH818873">
    <property type="protein sequence ID" value="EKC40154.1"/>
    <property type="molecule type" value="Genomic_DNA"/>
</dbReference>
<evidence type="ECO:0000313" key="1">
    <source>
        <dbReference type="EMBL" id="EKC40154.1"/>
    </source>
</evidence>
<reference evidence="1" key="1">
    <citation type="journal article" date="2012" name="Nature">
        <title>The oyster genome reveals stress adaptation and complexity of shell formation.</title>
        <authorList>
            <person name="Zhang G."/>
            <person name="Fang X."/>
            <person name="Guo X."/>
            <person name="Li L."/>
            <person name="Luo R."/>
            <person name="Xu F."/>
            <person name="Yang P."/>
            <person name="Zhang L."/>
            <person name="Wang X."/>
            <person name="Qi H."/>
            <person name="Xiong Z."/>
            <person name="Que H."/>
            <person name="Xie Y."/>
            <person name="Holland P.W."/>
            <person name="Paps J."/>
            <person name="Zhu Y."/>
            <person name="Wu F."/>
            <person name="Chen Y."/>
            <person name="Wang J."/>
            <person name="Peng C."/>
            <person name="Meng J."/>
            <person name="Yang L."/>
            <person name="Liu J."/>
            <person name="Wen B."/>
            <person name="Zhang N."/>
            <person name="Huang Z."/>
            <person name="Zhu Q."/>
            <person name="Feng Y."/>
            <person name="Mount A."/>
            <person name="Hedgecock D."/>
            <person name="Xu Z."/>
            <person name="Liu Y."/>
            <person name="Domazet-Loso T."/>
            <person name="Du Y."/>
            <person name="Sun X."/>
            <person name="Zhang S."/>
            <person name="Liu B."/>
            <person name="Cheng P."/>
            <person name="Jiang X."/>
            <person name="Li J."/>
            <person name="Fan D."/>
            <person name="Wang W."/>
            <person name="Fu W."/>
            <person name="Wang T."/>
            <person name="Wang B."/>
            <person name="Zhang J."/>
            <person name="Peng Z."/>
            <person name="Li Y."/>
            <person name="Li N."/>
            <person name="Wang J."/>
            <person name="Chen M."/>
            <person name="He Y."/>
            <person name="Tan F."/>
            <person name="Song X."/>
            <person name="Zheng Q."/>
            <person name="Huang R."/>
            <person name="Yang H."/>
            <person name="Du X."/>
            <person name="Chen L."/>
            <person name="Yang M."/>
            <person name="Gaffney P.M."/>
            <person name="Wang S."/>
            <person name="Luo L."/>
            <person name="She Z."/>
            <person name="Ming Y."/>
            <person name="Huang W."/>
            <person name="Zhang S."/>
            <person name="Huang B."/>
            <person name="Zhang Y."/>
            <person name="Qu T."/>
            <person name="Ni P."/>
            <person name="Miao G."/>
            <person name="Wang J."/>
            <person name="Wang Q."/>
            <person name="Steinberg C.E."/>
            <person name="Wang H."/>
            <person name="Li N."/>
            <person name="Qian L."/>
            <person name="Zhang G."/>
            <person name="Li Y."/>
            <person name="Yang H."/>
            <person name="Liu X."/>
            <person name="Wang J."/>
            <person name="Yin Y."/>
            <person name="Wang J."/>
        </authorList>
    </citation>
    <scope>NUCLEOTIDE SEQUENCE [LARGE SCALE GENOMIC DNA]</scope>
    <source>
        <strain evidence="1">05x7-T-G4-1.051#20</strain>
    </source>
</reference>